<feature type="domain" description="Replication-associated protein ORF2/G2P" evidence="1">
    <location>
        <begin position="123"/>
        <end position="235"/>
    </location>
</feature>
<protein>
    <submittedName>
        <fullName evidence="2">Replication initiator protein</fullName>
    </submittedName>
</protein>
<organism evidence="2">
    <name type="scientific">Peromfec virus RodF5_17</name>
    <dbReference type="NCBI Taxonomy" id="2929338"/>
    <lineage>
        <taxon>Viruses</taxon>
        <taxon>Monodnaviria</taxon>
        <taxon>Sangervirae</taxon>
        <taxon>Phixviricota</taxon>
        <taxon>Malgrandaviricetes</taxon>
        <taxon>Petitvirales</taxon>
        <taxon>Microviridae</taxon>
    </lineage>
</organism>
<evidence type="ECO:0000259" key="1">
    <source>
        <dbReference type="Pfam" id="PF23343"/>
    </source>
</evidence>
<dbReference type="InterPro" id="IPR056906">
    <property type="entry name" value="ORF2/G2P_dom"/>
</dbReference>
<reference evidence="2" key="1">
    <citation type="submission" date="2022-02" db="EMBL/GenBank/DDBJ databases">
        <title>Towards deciphering the DNA virus diversity associated with rodent species in the families Cricetidae and Heteromyidae.</title>
        <authorList>
            <person name="Lund M."/>
            <person name="Larsen B.B."/>
            <person name="Gryseels S."/>
            <person name="Kraberger S."/>
            <person name="Rowsey D.M."/>
            <person name="Steger L."/>
            <person name="Yule K.M."/>
            <person name="Upham N.S."/>
            <person name="Worobey M."/>
            <person name="Van Doorslaer K."/>
            <person name="Varsani A."/>
        </authorList>
    </citation>
    <scope>NUCLEOTIDE SEQUENCE</scope>
    <source>
        <strain evidence="2">NeonRodF5_17</strain>
    </source>
</reference>
<proteinExistence type="predicted"/>
<accession>A0A976R5J6</accession>
<evidence type="ECO:0000313" key="2">
    <source>
        <dbReference type="EMBL" id="UPW41831.1"/>
    </source>
</evidence>
<dbReference type="EMBL" id="OM869677">
    <property type="protein sequence ID" value="UPW41831.1"/>
    <property type="molecule type" value="Genomic_DNA"/>
</dbReference>
<dbReference type="Pfam" id="PF23343">
    <property type="entry name" value="REP_ORF2-G2P"/>
    <property type="match status" value="1"/>
</dbReference>
<sequence length="330" mass="38692">MAENYPPPMYGGCRGAGDLRHKTLDIYMPGDTTARKPTGKEVREMCINPQKMVPYWSEKLQKYTYRFAGVKVEKSEAIIDEYTGEYFEEFEIGCGKCLECINLHKLQWTHRLLDELKCHDQSCFLTLTYRNSPDFDNDLHPDHVQKFIKRLRKAVSPVRIRFYLCGEYGSKGRRPHYHVVVFGYDFKDKKPFQRDRSGFLMYRSTMLESLWIYGFSSILPVNEKTLGYVTKDMQKLLPLHDTRHPPFTRMSNRPGIGANGWSGKLMDGNVWHNGQSCPLPRYYKKIAERQDLDLTRVRKNQARFAMNRALVTDMFAKVARNQKKLDFLKK</sequence>
<name>A0A976R5J6_9VIRU</name>